<feature type="chain" id="PRO_5044367500" evidence="1">
    <location>
        <begin position="24"/>
        <end position="588"/>
    </location>
</feature>
<evidence type="ECO:0000313" key="7">
    <source>
        <dbReference type="Proteomes" id="UP000283616"/>
    </source>
</evidence>
<reference evidence="8 9" key="2">
    <citation type="journal article" date="2019" name="Nat. Med.">
        <title>A library of human gut bacterial isolates paired with longitudinal multiomics data enables mechanistic microbiome research.</title>
        <authorList>
            <person name="Poyet M."/>
            <person name="Groussin M."/>
            <person name="Gibbons S.M."/>
            <person name="Avila-Pacheco J."/>
            <person name="Jiang X."/>
            <person name="Kearney S.M."/>
            <person name="Perrotta A.R."/>
            <person name="Berdy B."/>
            <person name="Zhao S."/>
            <person name="Lieberman T.D."/>
            <person name="Swanson P.K."/>
            <person name="Smith M."/>
            <person name="Roesemann S."/>
            <person name="Alexander J.E."/>
            <person name="Rich S.A."/>
            <person name="Livny J."/>
            <person name="Vlamakis H."/>
            <person name="Clish C."/>
            <person name="Bullock K."/>
            <person name="Deik A."/>
            <person name="Scott J."/>
            <person name="Pierce K.A."/>
            <person name="Xavier R.J."/>
            <person name="Alm E.J."/>
        </authorList>
    </citation>
    <scope>NUCLEOTIDE SEQUENCE [LARGE SCALE GENOMIC DNA]</scope>
    <source>
        <strain evidence="4 8">BIOML-A162</strain>
        <strain evidence="3 9">BIOML-A165</strain>
    </source>
</reference>
<dbReference type="Proteomes" id="UP001162960">
    <property type="component" value="Chromosome"/>
</dbReference>
<evidence type="ECO:0000313" key="5">
    <source>
        <dbReference type="EMBL" id="RHL59994.1"/>
    </source>
</evidence>
<reference evidence="5 7" key="1">
    <citation type="submission" date="2018-08" db="EMBL/GenBank/DDBJ databases">
        <title>A genome reference for cultivated species of the human gut microbiota.</title>
        <authorList>
            <person name="Zou Y."/>
            <person name="Xue W."/>
            <person name="Luo G."/>
        </authorList>
    </citation>
    <scope>NUCLEOTIDE SEQUENCE [LARGE SCALE GENOMIC DNA]</scope>
    <source>
        <strain evidence="5 7">AF37-12</strain>
    </source>
</reference>
<dbReference type="Gene3D" id="3.40.50.2300">
    <property type="match status" value="2"/>
</dbReference>
<dbReference type="EMBL" id="WCSB01000009">
    <property type="protein sequence ID" value="KAB4452205.1"/>
    <property type="molecule type" value="Genomic_DNA"/>
</dbReference>
<dbReference type="Pfam" id="PF01476">
    <property type="entry name" value="LysM"/>
    <property type="match status" value="3"/>
</dbReference>
<dbReference type="PANTHER" id="PTHR33734">
    <property type="entry name" value="LYSM DOMAIN-CONTAINING GPI-ANCHORED PROTEIN 2"/>
    <property type="match status" value="1"/>
</dbReference>
<evidence type="ECO:0000313" key="6">
    <source>
        <dbReference type="EMBL" id="UYU93058.1"/>
    </source>
</evidence>
<evidence type="ECO:0000256" key="1">
    <source>
        <dbReference type="SAM" id="SignalP"/>
    </source>
</evidence>
<dbReference type="Proteomes" id="UP000460317">
    <property type="component" value="Unassembled WGS sequence"/>
</dbReference>
<sequence length="588" mass="67431">MKPISRIFLFLLFISASYAISYAQENQSYFLHTIEKGQSLYSIAKMYNVTTNDIIRLNPGCDEKIYAGQAIKIPKGKESQKGETFHTIQAGETLYKLTTIYNISAKAICEANPGLSAENFRIGQVILIPLEQEQETETAQAPAEKPAIQGPVQSRCKDMHKVKRKETVFSVSREYGISEQELIAANPELKKGMKKGQYLCIPYPSATTMQPTAPKEDPYAIPPSNNELFRKSKEAPQAISTIKAALLLPFQEDKRMVEYYEGFLMAVDSLKRTGTSIDLYVYDCGKDVSTLNTILAKNEMKNMNVIFGPMHQQQIKPLSTFAEKNDIRLVIPFSSKGEEVFNNPAIYQINTPQSYLYSEVYEHFTRQFPNAHVIFIEPTSEDKEKAEFISGMKQELKSKGMSMKTVNENATKDMLKEALRFDKDNIFIPTSGKNVMLIKILPQLILLVRDTPEQNIHLFGYPEWQTYTRDHLESFFELDTYFYSSFYTNTLFPAAIQFTNNYHKWYSKDLVSKFPSYGMLGFDTGFFFLKGLSRYGSELENNLPKMNLTPIQTGFKFERVNNWGGFINKKVFFIHFTKNFELVKLDFE</sequence>
<dbReference type="EMBL" id="WCRY01000017">
    <property type="protein sequence ID" value="KAB4479634.1"/>
    <property type="molecule type" value="Genomic_DNA"/>
</dbReference>
<dbReference type="EMBL" id="CP083685">
    <property type="protein sequence ID" value="UYU93058.1"/>
    <property type="molecule type" value="Genomic_DNA"/>
</dbReference>
<dbReference type="SUPFAM" id="SSF53822">
    <property type="entry name" value="Periplasmic binding protein-like I"/>
    <property type="match status" value="1"/>
</dbReference>
<feature type="domain" description="LysM" evidence="2">
    <location>
        <begin position="30"/>
        <end position="73"/>
    </location>
</feature>
<accession>A0A0P0FPC8</accession>
<dbReference type="EMBL" id="QROV01000009">
    <property type="protein sequence ID" value="RHL59994.1"/>
    <property type="molecule type" value="Genomic_DNA"/>
</dbReference>
<name>A0A0P0FPC8_BACT4</name>
<gene>
    <name evidence="5" type="ORF">DW011_09485</name>
    <name evidence="4" type="ORF">GAN91_17055</name>
    <name evidence="3" type="ORF">GAN93_11405</name>
    <name evidence="6" type="ORF">KQP74_10545</name>
</gene>
<dbReference type="OMA" id="NNWGGFI"/>
<dbReference type="Proteomes" id="UP000283616">
    <property type="component" value="Unassembled WGS sequence"/>
</dbReference>
<dbReference type="SMART" id="SM00257">
    <property type="entry name" value="LysM"/>
    <property type="match status" value="3"/>
</dbReference>
<evidence type="ECO:0000313" key="8">
    <source>
        <dbReference type="Proteomes" id="UP000436858"/>
    </source>
</evidence>
<dbReference type="RefSeq" id="WP_011107334.1">
    <property type="nucleotide sequence ID" value="NZ_CAXSMB010000008.1"/>
</dbReference>
<evidence type="ECO:0000259" key="2">
    <source>
        <dbReference type="PROSITE" id="PS51782"/>
    </source>
</evidence>
<dbReference type="CDD" id="cd00118">
    <property type="entry name" value="LysM"/>
    <property type="match status" value="3"/>
</dbReference>
<reference evidence="6" key="3">
    <citation type="submission" date="2021-06" db="EMBL/GenBank/DDBJ databases">
        <title>Interrogation of the integrated mobile genetic elements in gut-associated Bacteroides with a consensus prediction approach.</title>
        <authorList>
            <person name="Campbell D.E."/>
            <person name="Leigh J.R."/>
            <person name="Kim T."/>
            <person name="England W."/>
            <person name="Whitaker R.J."/>
            <person name="Degnan P.H."/>
        </authorList>
    </citation>
    <scope>NUCLEOTIDE SEQUENCE</scope>
    <source>
        <strain evidence="6">VPI-3443</strain>
    </source>
</reference>
<dbReference type="InterPro" id="IPR036779">
    <property type="entry name" value="LysM_dom_sf"/>
</dbReference>
<dbReference type="KEGG" id="btho:Btheta7330_02083"/>
<evidence type="ECO:0000313" key="4">
    <source>
        <dbReference type="EMBL" id="KAB4479634.1"/>
    </source>
</evidence>
<dbReference type="SUPFAM" id="SSF54106">
    <property type="entry name" value="LysM domain"/>
    <property type="match status" value="3"/>
</dbReference>
<feature type="domain" description="LysM" evidence="2">
    <location>
        <begin position="158"/>
        <end position="201"/>
    </location>
</feature>
<protein>
    <submittedName>
        <fullName evidence="5">LysM peptidoglycan-binding domain-containing protein</fullName>
    </submittedName>
</protein>
<dbReference type="PANTHER" id="PTHR33734:SF22">
    <property type="entry name" value="MEMBRANE-BOUND LYTIC MUREIN TRANSGLYCOSYLASE D"/>
    <property type="match status" value="1"/>
</dbReference>
<proteinExistence type="predicted"/>
<keyword evidence="1" id="KW-0732">Signal</keyword>
<dbReference type="GeneID" id="60926534"/>
<feature type="domain" description="LysM" evidence="2">
    <location>
        <begin position="84"/>
        <end position="128"/>
    </location>
</feature>
<dbReference type="GO" id="GO:0008932">
    <property type="term" value="F:lytic endotransglycosylase activity"/>
    <property type="evidence" value="ECO:0007669"/>
    <property type="project" value="TreeGrafter"/>
</dbReference>
<dbReference type="InterPro" id="IPR028082">
    <property type="entry name" value="Peripla_BP_I"/>
</dbReference>
<evidence type="ECO:0000313" key="3">
    <source>
        <dbReference type="EMBL" id="KAB4452205.1"/>
    </source>
</evidence>
<dbReference type="Gene3D" id="3.10.350.10">
    <property type="entry name" value="LysM domain"/>
    <property type="match status" value="3"/>
</dbReference>
<dbReference type="Proteomes" id="UP000436858">
    <property type="component" value="Unassembled WGS sequence"/>
</dbReference>
<feature type="signal peptide" evidence="1">
    <location>
        <begin position="1"/>
        <end position="23"/>
    </location>
</feature>
<organism evidence="5 7">
    <name type="scientific">Bacteroides thetaiotaomicron</name>
    <dbReference type="NCBI Taxonomy" id="818"/>
    <lineage>
        <taxon>Bacteria</taxon>
        <taxon>Pseudomonadati</taxon>
        <taxon>Bacteroidota</taxon>
        <taxon>Bacteroidia</taxon>
        <taxon>Bacteroidales</taxon>
        <taxon>Bacteroidaceae</taxon>
        <taxon>Bacteroides</taxon>
    </lineage>
</organism>
<evidence type="ECO:0000313" key="9">
    <source>
        <dbReference type="Proteomes" id="UP000460317"/>
    </source>
</evidence>
<dbReference type="InterPro" id="IPR018392">
    <property type="entry name" value="LysM"/>
</dbReference>
<dbReference type="AlphaFoldDB" id="A0A0P0FPC8"/>
<dbReference type="PROSITE" id="PS51782">
    <property type="entry name" value="LYSM"/>
    <property type="match status" value="3"/>
</dbReference>